<dbReference type="EMBL" id="RCOR01000014">
    <property type="protein sequence ID" value="RSN70033.1"/>
    <property type="molecule type" value="Genomic_DNA"/>
</dbReference>
<accession>A0A429G8B7</accession>
<comment type="caution">
    <text evidence="1">The sequence shown here is derived from an EMBL/GenBank/DDBJ whole genome shotgun (WGS) entry which is preliminary data.</text>
</comment>
<reference evidence="1 2" key="1">
    <citation type="submission" date="2018-10" db="EMBL/GenBank/DDBJ databases">
        <title>Co-occurring genomic capacity for anaerobic methane metabolism and dissimilatory sulfite reduction discovered in the Korarchaeota.</title>
        <authorList>
            <person name="Mckay L.J."/>
            <person name="Dlakic M."/>
            <person name="Fields M.W."/>
            <person name="Delmont T.O."/>
            <person name="Eren A.M."/>
            <person name="Jay Z.J."/>
            <person name="Klingelsmith K.B."/>
            <person name="Rusch D.B."/>
            <person name="Inskeep W.P."/>
        </authorList>
    </citation>
    <scope>NUCLEOTIDE SEQUENCE [LARGE SCALE GENOMIC DNA]</scope>
    <source>
        <strain evidence="1 2">WS</strain>
    </source>
</reference>
<dbReference type="GeneID" id="6094805"/>
<protein>
    <recommendedName>
        <fullName evidence="3">OB domain-containing protein</fullName>
    </recommendedName>
</protein>
<dbReference type="Gene3D" id="2.40.50.140">
    <property type="entry name" value="Nucleic acid-binding proteins"/>
    <property type="match status" value="1"/>
</dbReference>
<organism evidence="1 2">
    <name type="scientific">Candidatus Korarchaeum cryptofilum</name>
    <dbReference type="NCBI Taxonomy" id="498846"/>
    <lineage>
        <taxon>Archaea</taxon>
        <taxon>Thermoproteota</taxon>
        <taxon>Candidatus Korarchaeia</taxon>
        <taxon>Candidatus Korarchaeales</taxon>
        <taxon>Candidatus Korarchaeaceae</taxon>
        <taxon>Candidatus Korarchaeum</taxon>
    </lineage>
</organism>
<dbReference type="InterPro" id="IPR012340">
    <property type="entry name" value="NA-bd_OB-fold"/>
</dbReference>
<evidence type="ECO:0008006" key="3">
    <source>
        <dbReference type="Google" id="ProtNLM"/>
    </source>
</evidence>
<sequence>MFWRKIGELRDGEVAILGVVISVFENCIIVEDGTGKARVYHDRASEFKPKDIVYVVGLLISSSEEFREVQAYAIANLSGIDISLLRRVESLRRKVYERVEGMRDGQ</sequence>
<gene>
    <name evidence="1" type="ORF">D9Q81_01585</name>
</gene>
<name>A0A429G8B7_9CREN</name>
<dbReference type="Proteomes" id="UP000278149">
    <property type="component" value="Unassembled WGS sequence"/>
</dbReference>
<evidence type="ECO:0000313" key="1">
    <source>
        <dbReference type="EMBL" id="RSN70033.1"/>
    </source>
</evidence>
<proteinExistence type="predicted"/>
<evidence type="ECO:0000313" key="2">
    <source>
        <dbReference type="Proteomes" id="UP000278149"/>
    </source>
</evidence>
<dbReference type="AlphaFoldDB" id="A0A429G8B7"/>
<dbReference type="RefSeq" id="WP_012310171.1">
    <property type="nucleotide sequence ID" value="NZ_RCOR01000014.1"/>
</dbReference>